<evidence type="ECO:0000256" key="4">
    <source>
        <dbReference type="ARBA" id="ARBA00023136"/>
    </source>
</evidence>
<dbReference type="Proteomes" id="UP000245699">
    <property type="component" value="Unassembled WGS sequence"/>
</dbReference>
<evidence type="ECO:0000256" key="3">
    <source>
        <dbReference type="ARBA" id="ARBA00022989"/>
    </source>
</evidence>
<feature type="transmembrane region" description="Helical" evidence="5">
    <location>
        <begin position="103"/>
        <end position="122"/>
    </location>
</feature>
<feature type="transmembrane region" description="Helical" evidence="5">
    <location>
        <begin position="75"/>
        <end position="96"/>
    </location>
</feature>
<dbReference type="PANTHER" id="PTHR43461:SF1">
    <property type="entry name" value="TRANSMEMBRANE PROTEIN 256"/>
    <property type="match status" value="1"/>
</dbReference>
<organism evidence="6 7">
    <name type="scientific">Furculomyces boomerangus</name>
    <dbReference type="NCBI Taxonomy" id="61424"/>
    <lineage>
        <taxon>Eukaryota</taxon>
        <taxon>Fungi</taxon>
        <taxon>Fungi incertae sedis</taxon>
        <taxon>Zoopagomycota</taxon>
        <taxon>Kickxellomycotina</taxon>
        <taxon>Harpellomycetes</taxon>
        <taxon>Harpellales</taxon>
        <taxon>Harpellaceae</taxon>
        <taxon>Furculomyces</taxon>
    </lineage>
</organism>
<proteinExistence type="predicted"/>
<accession>A0A2T9YQJ3</accession>
<protein>
    <recommendedName>
        <fullName evidence="8">DUF423 domain-containing protein</fullName>
    </recommendedName>
</protein>
<dbReference type="EMBL" id="MBFT01000237">
    <property type="protein sequence ID" value="PVU94628.1"/>
    <property type="molecule type" value="Genomic_DNA"/>
</dbReference>
<dbReference type="PANTHER" id="PTHR43461">
    <property type="entry name" value="TRANSMEMBRANE PROTEIN 256"/>
    <property type="match status" value="1"/>
</dbReference>
<comment type="subcellular location">
    <subcellularLocation>
        <location evidence="1">Membrane</location>
        <topology evidence="1">Multi-pass membrane protein</topology>
    </subcellularLocation>
</comment>
<evidence type="ECO:0000313" key="6">
    <source>
        <dbReference type="EMBL" id="PVU94628.1"/>
    </source>
</evidence>
<dbReference type="AlphaFoldDB" id="A0A2T9YQJ3"/>
<dbReference type="GO" id="GO:0016020">
    <property type="term" value="C:membrane"/>
    <property type="evidence" value="ECO:0007669"/>
    <property type="project" value="UniProtKB-SubCell"/>
</dbReference>
<sequence>MPSNVLLKAAAILGGTSIGLCSYGSHSIKNIQGITERQIESWSTASKYQQFGALSLLCLYSISKTSAIKPKRISLSATLIFSGTLMFSGSIYLLVLNKDRFKFLGPVTPIGGLAMMAGWFALLF</sequence>
<evidence type="ECO:0000256" key="2">
    <source>
        <dbReference type="ARBA" id="ARBA00022692"/>
    </source>
</evidence>
<dbReference type="Pfam" id="PF04241">
    <property type="entry name" value="DUF423"/>
    <property type="match status" value="1"/>
</dbReference>
<evidence type="ECO:0000256" key="1">
    <source>
        <dbReference type="ARBA" id="ARBA00004141"/>
    </source>
</evidence>
<keyword evidence="7" id="KW-1185">Reference proteome</keyword>
<keyword evidence="3 5" id="KW-1133">Transmembrane helix</keyword>
<keyword evidence="4 5" id="KW-0472">Membrane</keyword>
<gene>
    <name evidence="6" type="ORF">BB559_002954</name>
</gene>
<name>A0A2T9YQJ3_9FUNG</name>
<evidence type="ECO:0000256" key="5">
    <source>
        <dbReference type="SAM" id="Phobius"/>
    </source>
</evidence>
<evidence type="ECO:0000313" key="7">
    <source>
        <dbReference type="Proteomes" id="UP000245699"/>
    </source>
</evidence>
<dbReference type="OrthoDB" id="269173at2759"/>
<dbReference type="InterPro" id="IPR006696">
    <property type="entry name" value="DUF423"/>
</dbReference>
<evidence type="ECO:0008006" key="8">
    <source>
        <dbReference type="Google" id="ProtNLM"/>
    </source>
</evidence>
<comment type="caution">
    <text evidence="6">The sequence shown here is derived from an EMBL/GenBank/DDBJ whole genome shotgun (WGS) entry which is preliminary data.</text>
</comment>
<reference evidence="6 7" key="1">
    <citation type="journal article" date="2018" name="MBio">
        <title>Comparative Genomics Reveals the Core Gene Toolbox for the Fungus-Insect Symbiosis.</title>
        <authorList>
            <person name="Wang Y."/>
            <person name="Stata M."/>
            <person name="Wang W."/>
            <person name="Stajich J.E."/>
            <person name="White M.M."/>
            <person name="Moncalvo J.M."/>
        </authorList>
    </citation>
    <scope>NUCLEOTIDE SEQUENCE [LARGE SCALE GENOMIC DNA]</scope>
    <source>
        <strain evidence="6 7">AUS-77-4</strain>
    </source>
</reference>
<keyword evidence="2 5" id="KW-0812">Transmembrane</keyword>